<accession>A0ABS5A7B7</accession>
<gene>
    <name evidence="2" type="ORF">JOF53_000991</name>
</gene>
<dbReference type="EMBL" id="JAGIOO010000001">
    <property type="protein sequence ID" value="MBP2472119.1"/>
    <property type="molecule type" value="Genomic_DNA"/>
</dbReference>
<feature type="region of interest" description="Disordered" evidence="1">
    <location>
        <begin position="124"/>
        <end position="143"/>
    </location>
</feature>
<proteinExistence type="predicted"/>
<evidence type="ECO:0000256" key="1">
    <source>
        <dbReference type="SAM" id="MobiDB-lite"/>
    </source>
</evidence>
<comment type="caution">
    <text evidence="2">The sequence shown here is derived from an EMBL/GenBank/DDBJ whole genome shotgun (WGS) entry which is preliminary data.</text>
</comment>
<protein>
    <submittedName>
        <fullName evidence="2">Uncharacterized protein</fullName>
    </submittedName>
</protein>
<reference evidence="2 3" key="1">
    <citation type="submission" date="2021-03" db="EMBL/GenBank/DDBJ databases">
        <title>Sequencing the genomes of 1000 actinobacteria strains.</title>
        <authorList>
            <person name="Klenk H.-P."/>
        </authorList>
    </citation>
    <scope>NUCLEOTIDE SEQUENCE [LARGE SCALE GENOMIC DNA]</scope>
    <source>
        <strain evidence="2 3">DSM 44580</strain>
    </source>
</reference>
<organism evidence="2 3">
    <name type="scientific">Crossiella equi</name>
    <dbReference type="NCBI Taxonomy" id="130796"/>
    <lineage>
        <taxon>Bacteria</taxon>
        <taxon>Bacillati</taxon>
        <taxon>Actinomycetota</taxon>
        <taxon>Actinomycetes</taxon>
        <taxon>Pseudonocardiales</taxon>
        <taxon>Pseudonocardiaceae</taxon>
        <taxon>Crossiella</taxon>
    </lineage>
</organism>
<evidence type="ECO:0000313" key="2">
    <source>
        <dbReference type="EMBL" id="MBP2472119.1"/>
    </source>
</evidence>
<dbReference type="Proteomes" id="UP001519363">
    <property type="component" value="Unassembled WGS sequence"/>
</dbReference>
<evidence type="ECO:0000313" key="3">
    <source>
        <dbReference type="Proteomes" id="UP001519363"/>
    </source>
</evidence>
<dbReference type="RefSeq" id="WP_086782357.1">
    <property type="nucleotide sequence ID" value="NZ_JAGIOO010000001.1"/>
</dbReference>
<sequence length="305" mass="33018">MLRITADIFSGRPNPVWDVADGAEARDAVRALSRAAELLTDGVPAGAGLGFRGFHVEALGDDHGADLGLTQAYLPLGTQAAAELGERLLGLVRGSSAQAAAPGESLPVEEEALTDYLSAQLATSSTATGQDRRGGAQAPAPEQPEDAAAAVCYFERSAFNPGFWNNDATTLRYNNCYNYASNWRTNTFAQPGRGTGSMYTAITCPEVTRAALHDGMHHRYNCFPDSEKPRYLVALVVAPGPGFRDYHWYRLQLEGYWGHKPGSTPARNTDNSGVVIANPETCNRGPYTQFCGYFYGCNTQRQRIR</sequence>
<keyword evidence="3" id="KW-1185">Reference proteome</keyword>
<name>A0ABS5A7B7_9PSEU</name>